<dbReference type="Proteomes" id="UP000801492">
    <property type="component" value="Unassembled WGS sequence"/>
</dbReference>
<dbReference type="InterPro" id="IPR054722">
    <property type="entry name" value="PolX-like_BBD"/>
</dbReference>
<comment type="caution">
    <text evidence="2">The sequence shown here is derived from an EMBL/GenBank/DDBJ whole genome shotgun (WGS) entry which is preliminary data.</text>
</comment>
<organism evidence="2 3">
    <name type="scientific">Ignelater luminosus</name>
    <name type="common">Cucubano</name>
    <name type="synonym">Pyrophorus luminosus</name>
    <dbReference type="NCBI Taxonomy" id="2038154"/>
    <lineage>
        <taxon>Eukaryota</taxon>
        <taxon>Metazoa</taxon>
        <taxon>Ecdysozoa</taxon>
        <taxon>Arthropoda</taxon>
        <taxon>Hexapoda</taxon>
        <taxon>Insecta</taxon>
        <taxon>Pterygota</taxon>
        <taxon>Neoptera</taxon>
        <taxon>Endopterygota</taxon>
        <taxon>Coleoptera</taxon>
        <taxon>Polyphaga</taxon>
        <taxon>Elateriformia</taxon>
        <taxon>Elateroidea</taxon>
        <taxon>Elateridae</taxon>
        <taxon>Agrypninae</taxon>
        <taxon>Pyrophorini</taxon>
        <taxon>Ignelater</taxon>
    </lineage>
</organism>
<dbReference type="OrthoDB" id="6782481at2759"/>
<dbReference type="Pfam" id="PF22936">
    <property type="entry name" value="Pol_BBD"/>
    <property type="match status" value="1"/>
</dbReference>
<proteinExistence type="predicted"/>
<evidence type="ECO:0000259" key="1">
    <source>
        <dbReference type="Pfam" id="PF22936"/>
    </source>
</evidence>
<keyword evidence="3" id="KW-1185">Reference proteome</keyword>
<dbReference type="AlphaFoldDB" id="A0A8K0CVN2"/>
<name>A0A8K0CVN2_IGNLU</name>
<reference evidence="2" key="1">
    <citation type="submission" date="2019-08" db="EMBL/GenBank/DDBJ databases">
        <title>The genome of the North American firefly Photinus pyralis.</title>
        <authorList>
            <consortium name="Photinus pyralis genome working group"/>
            <person name="Fallon T.R."/>
            <person name="Sander Lower S.E."/>
            <person name="Weng J.-K."/>
        </authorList>
    </citation>
    <scope>NUCLEOTIDE SEQUENCE</scope>
    <source>
        <strain evidence="2">TRF0915ILg1</strain>
        <tissue evidence="2">Whole body</tissue>
    </source>
</reference>
<sequence>MSGNREWIESLRPCSRDFKINNGSIIKAEAIGEVRVKAFNGFEWIDPILRNVLDVPTLKVNLFSISPIVEKGLKMSFNKFGCRVFDANGNCCATAVKRGKLFEMQFKIESGSFLAGGQKQFGLKEWHQRLAHQNFQQVRSVLKRFNINFKDNEDELYILFRRKTTSFSVL</sequence>
<evidence type="ECO:0000313" key="2">
    <source>
        <dbReference type="EMBL" id="KAF2892446.1"/>
    </source>
</evidence>
<accession>A0A8K0CVN2</accession>
<evidence type="ECO:0000313" key="3">
    <source>
        <dbReference type="Proteomes" id="UP000801492"/>
    </source>
</evidence>
<gene>
    <name evidence="2" type="ORF">ILUMI_13731</name>
</gene>
<dbReference type="EMBL" id="VTPC01008730">
    <property type="protein sequence ID" value="KAF2892446.1"/>
    <property type="molecule type" value="Genomic_DNA"/>
</dbReference>
<feature type="domain" description="Retrovirus-related Pol polyprotein from transposon TNT 1-94-like beta-barrel" evidence="1">
    <location>
        <begin position="1"/>
        <end position="72"/>
    </location>
</feature>
<protein>
    <recommendedName>
        <fullName evidence="1">Retrovirus-related Pol polyprotein from transposon TNT 1-94-like beta-barrel domain-containing protein</fullName>
    </recommendedName>
</protein>